<dbReference type="AlphaFoldDB" id="A0A9P4TTX9"/>
<proteinExistence type="predicted"/>
<dbReference type="EMBL" id="MU007093">
    <property type="protein sequence ID" value="KAF2422134.1"/>
    <property type="molecule type" value="Genomic_DNA"/>
</dbReference>
<evidence type="ECO:0000259" key="1">
    <source>
        <dbReference type="PROSITE" id="PS50006"/>
    </source>
</evidence>
<feature type="domain" description="FHA" evidence="1">
    <location>
        <begin position="40"/>
        <end position="95"/>
    </location>
</feature>
<protein>
    <recommendedName>
        <fullName evidence="1">FHA domain-containing protein</fullName>
    </recommendedName>
</protein>
<dbReference type="Gene3D" id="2.60.200.20">
    <property type="match status" value="1"/>
</dbReference>
<accession>A0A9P4TTX9</accession>
<comment type="caution">
    <text evidence="2">The sequence shown here is derived from an EMBL/GenBank/DDBJ whole genome shotgun (WGS) entry which is preliminary data.</text>
</comment>
<dbReference type="SMART" id="SM00240">
    <property type="entry name" value="FHA"/>
    <property type="match status" value="1"/>
</dbReference>
<dbReference type="SUPFAM" id="SSF49879">
    <property type="entry name" value="SMAD/FHA domain"/>
    <property type="match status" value="1"/>
</dbReference>
<dbReference type="Proteomes" id="UP000800235">
    <property type="component" value="Unassembled WGS sequence"/>
</dbReference>
<dbReference type="InterPro" id="IPR000253">
    <property type="entry name" value="FHA_dom"/>
</dbReference>
<gene>
    <name evidence="2" type="ORF">EJ08DRAFT_485367</name>
</gene>
<name>A0A9P4TTX9_9PEZI</name>
<keyword evidence="3" id="KW-1185">Reference proteome</keyword>
<organism evidence="2 3">
    <name type="scientific">Tothia fuscella</name>
    <dbReference type="NCBI Taxonomy" id="1048955"/>
    <lineage>
        <taxon>Eukaryota</taxon>
        <taxon>Fungi</taxon>
        <taxon>Dikarya</taxon>
        <taxon>Ascomycota</taxon>
        <taxon>Pezizomycotina</taxon>
        <taxon>Dothideomycetes</taxon>
        <taxon>Pleosporomycetidae</taxon>
        <taxon>Venturiales</taxon>
        <taxon>Cylindrosympodiaceae</taxon>
        <taxon>Tothia</taxon>
    </lineage>
</organism>
<evidence type="ECO:0000313" key="3">
    <source>
        <dbReference type="Proteomes" id="UP000800235"/>
    </source>
</evidence>
<dbReference type="InterPro" id="IPR008984">
    <property type="entry name" value="SMAD_FHA_dom_sf"/>
</dbReference>
<evidence type="ECO:0000313" key="2">
    <source>
        <dbReference type="EMBL" id="KAF2422134.1"/>
    </source>
</evidence>
<dbReference type="CDD" id="cd00060">
    <property type="entry name" value="FHA"/>
    <property type="match status" value="1"/>
</dbReference>
<dbReference type="Pfam" id="PF00498">
    <property type="entry name" value="FHA"/>
    <property type="match status" value="1"/>
</dbReference>
<sequence length="135" mass="14680">MVTSIDVSFKCVSPGSHRDFSRCITVTASKPVIMERASLVFGGRPAPRPHNFVIAHPNVSREHAVLLMGDFLGAPAVYLQDTSSRFGTFKNGRNIGLARTRIAHGDQVAFALDGNANSHGKLWPLQLLPELIFIA</sequence>
<reference evidence="2" key="1">
    <citation type="journal article" date="2020" name="Stud. Mycol.">
        <title>101 Dothideomycetes genomes: a test case for predicting lifestyles and emergence of pathogens.</title>
        <authorList>
            <person name="Haridas S."/>
            <person name="Albert R."/>
            <person name="Binder M."/>
            <person name="Bloem J."/>
            <person name="Labutti K."/>
            <person name="Salamov A."/>
            <person name="Andreopoulos B."/>
            <person name="Baker S."/>
            <person name="Barry K."/>
            <person name="Bills G."/>
            <person name="Bluhm B."/>
            <person name="Cannon C."/>
            <person name="Castanera R."/>
            <person name="Culley D."/>
            <person name="Daum C."/>
            <person name="Ezra D."/>
            <person name="Gonzalez J."/>
            <person name="Henrissat B."/>
            <person name="Kuo A."/>
            <person name="Liang C."/>
            <person name="Lipzen A."/>
            <person name="Lutzoni F."/>
            <person name="Magnuson J."/>
            <person name="Mondo S."/>
            <person name="Nolan M."/>
            <person name="Ohm R."/>
            <person name="Pangilinan J."/>
            <person name="Park H.-J."/>
            <person name="Ramirez L."/>
            <person name="Alfaro M."/>
            <person name="Sun H."/>
            <person name="Tritt A."/>
            <person name="Yoshinaga Y."/>
            <person name="Zwiers L.-H."/>
            <person name="Turgeon B."/>
            <person name="Goodwin S."/>
            <person name="Spatafora J."/>
            <person name="Crous P."/>
            <person name="Grigoriev I."/>
        </authorList>
    </citation>
    <scope>NUCLEOTIDE SEQUENCE</scope>
    <source>
        <strain evidence="2">CBS 130266</strain>
    </source>
</reference>
<dbReference type="PROSITE" id="PS50006">
    <property type="entry name" value="FHA_DOMAIN"/>
    <property type="match status" value="1"/>
</dbReference>
<dbReference type="OrthoDB" id="433755at2759"/>